<dbReference type="PANTHER" id="PTHR30368:SF1">
    <property type="entry name" value="THIOSULFATE-BINDING PROTEIN"/>
    <property type="match status" value="1"/>
</dbReference>
<evidence type="ECO:0000256" key="6">
    <source>
        <dbReference type="SAM" id="SignalP"/>
    </source>
</evidence>
<dbReference type="RefSeq" id="WP_095524023.1">
    <property type="nucleotide sequence ID" value="NZ_MDUX01000014.1"/>
</dbReference>
<dbReference type="GO" id="GO:0042597">
    <property type="term" value="C:periplasmic space"/>
    <property type="evidence" value="ECO:0007669"/>
    <property type="project" value="UniProtKB-SubCell"/>
</dbReference>
<dbReference type="Proteomes" id="UP000623509">
    <property type="component" value="Unassembled WGS sequence"/>
</dbReference>
<dbReference type="PROSITE" id="PS00757">
    <property type="entry name" value="PROK_SULFATE_BIND_2"/>
    <property type="match status" value="1"/>
</dbReference>
<dbReference type="Proteomes" id="UP000216107">
    <property type="component" value="Unassembled WGS sequence"/>
</dbReference>
<comment type="similarity">
    <text evidence="2">Belongs to the prokaryotic sulfate-binding protein family.</text>
</comment>
<dbReference type="AlphaFoldDB" id="A0A272EUF7"/>
<dbReference type="EMBL" id="MDUX01000014">
    <property type="protein sequence ID" value="KAF7599770.1"/>
    <property type="molecule type" value="Genomic_DNA"/>
</dbReference>
<evidence type="ECO:0000256" key="4">
    <source>
        <dbReference type="ARBA" id="ARBA00022729"/>
    </source>
</evidence>
<dbReference type="InterPro" id="IPR034408">
    <property type="entry name" value="Sulphate/thiosulphate_BS"/>
</dbReference>
<reference evidence="8 9" key="2">
    <citation type="submission" date="2017-07" db="EMBL/GenBank/DDBJ databases">
        <title>Candidatus Dactylopiibacterium carminicum, a nitrogen-fixing symbiont of the cochineal insect Dactylopius coccus and Dactylopius opuntiae (Hemiptera: Coccoidea: Dactylopiidae).</title>
        <authorList>
            <person name="Vera A."/>
        </authorList>
    </citation>
    <scope>NUCLEOTIDE SEQUENCE [LARGE SCALE GENOMIC DNA]</scope>
    <source>
        <strain evidence="8 9">NFDCM</strain>
    </source>
</reference>
<comment type="subcellular location">
    <subcellularLocation>
        <location evidence="1">Periplasm</location>
    </subcellularLocation>
</comment>
<dbReference type="OrthoDB" id="9802127at2"/>
<dbReference type="NCBIfam" id="NF008106">
    <property type="entry name" value="PRK10852.1"/>
    <property type="match status" value="1"/>
</dbReference>
<feature type="chain" id="PRO_5012086182" evidence="6">
    <location>
        <begin position="24"/>
        <end position="338"/>
    </location>
</feature>
<dbReference type="GO" id="GO:1901681">
    <property type="term" value="F:sulfur compound binding"/>
    <property type="evidence" value="ECO:0007669"/>
    <property type="project" value="InterPro"/>
</dbReference>
<dbReference type="NCBIfam" id="NF008022">
    <property type="entry name" value="PRK10752.1"/>
    <property type="match status" value="1"/>
</dbReference>
<dbReference type="Gene3D" id="3.40.190.10">
    <property type="entry name" value="Periplasmic binding protein-like II"/>
    <property type="match status" value="2"/>
</dbReference>
<dbReference type="PANTHER" id="PTHR30368">
    <property type="entry name" value="SULFATE-BINDING PROTEIN"/>
    <property type="match status" value="1"/>
</dbReference>
<dbReference type="EMBL" id="NMRN01000013">
    <property type="protein sequence ID" value="PAS93724.1"/>
    <property type="molecule type" value="Genomic_DNA"/>
</dbReference>
<dbReference type="GO" id="GO:0140104">
    <property type="term" value="F:molecular carrier activity"/>
    <property type="evidence" value="ECO:0007669"/>
    <property type="project" value="InterPro"/>
</dbReference>
<accession>A0A272EUF7</accession>
<keyword evidence="10" id="KW-1185">Reference proteome</keyword>
<evidence type="ECO:0000256" key="5">
    <source>
        <dbReference type="ARBA" id="ARBA00022764"/>
    </source>
</evidence>
<evidence type="ECO:0000313" key="9">
    <source>
        <dbReference type="Proteomes" id="UP000216107"/>
    </source>
</evidence>
<evidence type="ECO:0000256" key="3">
    <source>
        <dbReference type="ARBA" id="ARBA00022448"/>
    </source>
</evidence>
<comment type="caution">
    <text evidence="8">The sequence shown here is derived from an EMBL/GenBank/DDBJ whole genome shotgun (WGS) entry which is preliminary data.</text>
</comment>
<sequence>MFKKLLLATALGATVFGSGAALAQKSPPLLNASYDIARELFAAINPKFVAYWKQQTGETLVIDQSFAGSSRQAQDIIQGKKVDTVTFNQVSDVDILTKHNLVAKDWASKFPNNASPYYSTIAFLVRKGNPKNIKTWDDLVRDDVKLVFPNPKTSGNARYSYLGAWLYANEKFGGDDAKTRAFVGKLLHNVENFPTGGRGATVAFAQNGQGDALLTFESEVVNIANSDEFKAGGYEIVVPPVSVLAEFPVAVVDKVVDAKGTRKQARAFLQFQYTKDIQELLTTFNYRVHHPDVVKATAKQFPEVRLINPNKVLGSWDDITTKHFAANGVLDQLLAAKR</sequence>
<feature type="signal peptide" evidence="6">
    <location>
        <begin position="1"/>
        <end position="23"/>
    </location>
</feature>
<proteinExistence type="inferred from homology"/>
<gene>
    <name evidence="7" type="ORF">BGI27_06105</name>
    <name evidence="8" type="ORF">CGU29_06545</name>
</gene>
<dbReference type="GO" id="GO:1902358">
    <property type="term" value="P:sulfate transmembrane transport"/>
    <property type="evidence" value="ECO:0007669"/>
    <property type="project" value="InterPro"/>
</dbReference>
<evidence type="ECO:0000256" key="2">
    <source>
        <dbReference type="ARBA" id="ARBA00006099"/>
    </source>
</evidence>
<evidence type="ECO:0000256" key="1">
    <source>
        <dbReference type="ARBA" id="ARBA00004418"/>
    </source>
</evidence>
<dbReference type="InterPro" id="IPR005669">
    <property type="entry name" value="Thiosulph/SO4-bd"/>
</dbReference>
<dbReference type="NCBIfam" id="TIGR00971">
    <property type="entry name" value="3a0106s03"/>
    <property type="match status" value="1"/>
</dbReference>
<evidence type="ECO:0000313" key="7">
    <source>
        <dbReference type="EMBL" id="KAF7599770.1"/>
    </source>
</evidence>
<name>A0A272EUF7_9RHOO</name>
<protein>
    <submittedName>
        <fullName evidence="7">Sulfate ABC transporter substrate-binding protein</fullName>
    </submittedName>
    <submittedName>
        <fullName evidence="8">Thiosulfate transporter subunit</fullName>
    </submittedName>
</protein>
<organism evidence="8 9">
    <name type="scientific">Candidatus Dactylopiibacterium carminicum</name>
    <dbReference type="NCBI Taxonomy" id="857335"/>
    <lineage>
        <taxon>Bacteria</taxon>
        <taxon>Pseudomonadati</taxon>
        <taxon>Pseudomonadota</taxon>
        <taxon>Betaproteobacteria</taxon>
        <taxon>Rhodocyclales</taxon>
        <taxon>Rhodocyclaceae</taxon>
        <taxon>Candidatus Dactylopiibacterium</taxon>
    </lineage>
</organism>
<keyword evidence="3" id="KW-0813">Transport</keyword>
<dbReference type="Pfam" id="PF13531">
    <property type="entry name" value="SBP_bac_11"/>
    <property type="match status" value="1"/>
</dbReference>
<dbReference type="SUPFAM" id="SSF53850">
    <property type="entry name" value="Periplasmic binding protein-like II"/>
    <property type="match status" value="1"/>
</dbReference>
<evidence type="ECO:0000313" key="10">
    <source>
        <dbReference type="Proteomes" id="UP000623509"/>
    </source>
</evidence>
<evidence type="ECO:0000313" key="8">
    <source>
        <dbReference type="EMBL" id="PAS93724.1"/>
    </source>
</evidence>
<keyword evidence="4 6" id="KW-0732">Signal</keyword>
<keyword evidence="5" id="KW-0574">Periplasm</keyword>
<reference evidence="7 10" key="1">
    <citation type="submission" date="2016-08" db="EMBL/GenBank/DDBJ databases">
        <title>Candidatus Dactylopiibacterium carminicum genome sequence.</title>
        <authorList>
            <person name="Ramirez-Puebla S.T."/>
            <person name="Ormeno-Orrillo E."/>
            <person name="Vera-Ponce De Leon A."/>
            <person name="Luis L."/>
            <person name="Sanchez-Flores A."/>
            <person name="Monica R."/>
            <person name="Martinez-Romero E."/>
        </authorList>
    </citation>
    <scope>NUCLEOTIDE SEQUENCE [LARGE SCALE GENOMIC DNA]</scope>
    <source>
        <strain evidence="7">END1</strain>
    </source>
</reference>